<evidence type="ECO:0000256" key="2">
    <source>
        <dbReference type="ARBA" id="ARBA00005155"/>
    </source>
</evidence>
<dbReference type="SUPFAM" id="SSF102114">
    <property type="entry name" value="Radical SAM enzymes"/>
    <property type="match status" value="1"/>
</dbReference>
<evidence type="ECO:0000256" key="8">
    <source>
        <dbReference type="ARBA" id="ARBA00023014"/>
    </source>
</evidence>
<evidence type="ECO:0000256" key="10">
    <source>
        <dbReference type="ARBA" id="ARBA00023239"/>
    </source>
</evidence>
<keyword evidence="9" id="KW-0535">Nitrogen fixation</keyword>
<dbReference type="InterPro" id="IPR058240">
    <property type="entry name" value="rSAM_sf"/>
</dbReference>
<dbReference type="InterPro" id="IPR007197">
    <property type="entry name" value="rSAM"/>
</dbReference>
<sequence>NFDNVKETLKLIRNDDPEITFCISTNGLMLPFYAQELIDLGVSHVTITINAVNPEISAKVYKYVDYLGVIYRGEEAAQI</sequence>
<keyword evidence="6" id="KW-0479">Metal-binding</keyword>
<dbReference type="AlphaFoldDB" id="W1XPE9"/>
<evidence type="ECO:0000256" key="7">
    <source>
        <dbReference type="ARBA" id="ARBA00023004"/>
    </source>
</evidence>
<feature type="non-terminal residue" evidence="12">
    <location>
        <position position="1"/>
    </location>
</feature>
<gene>
    <name evidence="12" type="ORF">Q604_UNBC14767G0001</name>
</gene>
<feature type="domain" description="Radical SAM core" evidence="11">
    <location>
        <begin position="3"/>
        <end position="60"/>
    </location>
</feature>
<protein>
    <submittedName>
        <fullName evidence="12">NifN-B</fullName>
    </submittedName>
</protein>
<keyword evidence="8" id="KW-0411">Iron-sulfur</keyword>
<evidence type="ECO:0000256" key="3">
    <source>
        <dbReference type="ARBA" id="ARBA00006804"/>
    </source>
</evidence>
<dbReference type="PANTHER" id="PTHR43787">
    <property type="entry name" value="FEMO COFACTOR BIOSYNTHESIS PROTEIN NIFB-RELATED"/>
    <property type="match status" value="1"/>
</dbReference>
<comment type="similarity">
    <text evidence="3">Belongs to the radical SAM superfamily. NifB family.</text>
</comment>
<organism evidence="12">
    <name type="scientific">human gut metagenome</name>
    <dbReference type="NCBI Taxonomy" id="408170"/>
    <lineage>
        <taxon>unclassified sequences</taxon>
        <taxon>metagenomes</taxon>
        <taxon>organismal metagenomes</taxon>
    </lineage>
</organism>
<evidence type="ECO:0000313" key="12">
    <source>
        <dbReference type="EMBL" id="ETJ30719.1"/>
    </source>
</evidence>
<comment type="pathway">
    <text evidence="2">Cofactor biosynthesis; Fe-Mo cofactor biosynthesis.</text>
</comment>
<evidence type="ECO:0000259" key="11">
    <source>
        <dbReference type="Pfam" id="PF04055"/>
    </source>
</evidence>
<dbReference type="GO" id="GO:0051539">
    <property type="term" value="F:4 iron, 4 sulfur cluster binding"/>
    <property type="evidence" value="ECO:0007669"/>
    <property type="project" value="UniProtKB-KW"/>
</dbReference>
<comment type="cofactor">
    <cofactor evidence="1">
        <name>[4Fe-4S] cluster</name>
        <dbReference type="ChEBI" id="CHEBI:49883"/>
    </cofactor>
</comment>
<comment type="caution">
    <text evidence="12">The sequence shown here is derived from an EMBL/GenBank/DDBJ whole genome shotgun (WGS) entry which is preliminary data.</text>
</comment>
<evidence type="ECO:0000256" key="9">
    <source>
        <dbReference type="ARBA" id="ARBA00023231"/>
    </source>
</evidence>
<dbReference type="PANTHER" id="PTHR43787:SF13">
    <property type="entry name" value="FEMO COFACTOR BIOSYNTHESIS PROTEIN NIFB"/>
    <property type="match status" value="1"/>
</dbReference>
<proteinExistence type="inferred from homology"/>
<keyword evidence="5" id="KW-0949">S-adenosyl-L-methionine</keyword>
<dbReference type="InterPro" id="IPR013785">
    <property type="entry name" value="Aldolase_TIM"/>
</dbReference>
<dbReference type="Gene3D" id="3.20.20.70">
    <property type="entry name" value="Aldolase class I"/>
    <property type="match status" value="1"/>
</dbReference>
<evidence type="ECO:0000256" key="5">
    <source>
        <dbReference type="ARBA" id="ARBA00022691"/>
    </source>
</evidence>
<reference evidence="12" key="1">
    <citation type="submission" date="2013-12" db="EMBL/GenBank/DDBJ databases">
        <title>A Varibaculum cambriense genome reconstructed from a premature infant gut community with otherwise low bacterial novelty that shifts toward anaerobic metabolism during the third week of life.</title>
        <authorList>
            <person name="Brown C.T."/>
            <person name="Sharon I."/>
            <person name="Thomas B.C."/>
            <person name="Castelle C.J."/>
            <person name="Morowitz M.J."/>
            <person name="Banfield J.F."/>
        </authorList>
    </citation>
    <scope>NUCLEOTIDE SEQUENCE</scope>
</reference>
<dbReference type="GO" id="GO:0016829">
    <property type="term" value="F:lyase activity"/>
    <property type="evidence" value="ECO:0007669"/>
    <property type="project" value="UniProtKB-KW"/>
</dbReference>
<evidence type="ECO:0000256" key="6">
    <source>
        <dbReference type="ARBA" id="ARBA00022723"/>
    </source>
</evidence>
<evidence type="ECO:0000256" key="1">
    <source>
        <dbReference type="ARBA" id="ARBA00001966"/>
    </source>
</evidence>
<dbReference type="UniPathway" id="UPA00782"/>
<evidence type="ECO:0000256" key="4">
    <source>
        <dbReference type="ARBA" id="ARBA00022485"/>
    </source>
</evidence>
<keyword evidence="10" id="KW-0456">Lyase</keyword>
<name>W1XPE9_9ZZZZ</name>
<dbReference type="GO" id="GO:0046872">
    <property type="term" value="F:metal ion binding"/>
    <property type="evidence" value="ECO:0007669"/>
    <property type="project" value="UniProtKB-KW"/>
</dbReference>
<dbReference type="Pfam" id="PF04055">
    <property type="entry name" value="Radical_SAM"/>
    <property type="match status" value="1"/>
</dbReference>
<dbReference type="EMBL" id="AZMM01014767">
    <property type="protein sequence ID" value="ETJ30719.1"/>
    <property type="molecule type" value="Genomic_DNA"/>
</dbReference>
<accession>W1XPE9</accession>
<keyword evidence="4" id="KW-0004">4Fe-4S</keyword>
<keyword evidence="7" id="KW-0408">Iron</keyword>